<dbReference type="EMBL" id="CP000885">
    <property type="protein sequence ID" value="ABX44112.1"/>
    <property type="molecule type" value="Genomic_DNA"/>
</dbReference>
<evidence type="ECO:0000313" key="2">
    <source>
        <dbReference type="Proteomes" id="UP000000370"/>
    </source>
</evidence>
<name>A9KKC1_LACP7</name>
<dbReference type="HOGENOM" id="CLU_092022_0_0_9"/>
<dbReference type="STRING" id="357809.Cphy_3765"/>
<dbReference type="eggNOG" id="COG0145">
    <property type="taxonomic scope" value="Bacteria"/>
</dbReference>
<protein>
    <submittedName>
        <fullName evidence="1">Uncharacterized protein</fullName>
    </submittedName>
</protein>
<reference evidence="2" key="1">
    <citation type="submission" date="2007-11" db="EMBL/GenBank/DDBJ databases">
        <title>Complete genome sequence of Clostridium phytofermentans ISDg.</title>
        <authorList>
            <person name="Leschine S.B."/>
            <person name="Warnick T.A."/>
            <person name="Blanchard J.L."/>
            <person name="Schnell D.J."/>
            <person name="Petit E.L."/>
            <person name="LaTouf W.G."/>
            <person name="Copeland A."/>
            <person name="Lucas S."/>
            <person name="Lapidus A."/>
            <person name="Barry K."/>
            <person name="Glavina del Rio T."/>
            <person name="Dalin E."/>
            <person name="Tice H."/>
            <person name="Pitluck S."/>
            <person name="Kiss H."/>
            <person name="Brettin T."/>
            <person name="Bruce D."/>
            <person name="Detter J.C."/>
            <person name="Han C."/>
            <person name="Kuske C."/>
            <person name="Schmutz J."/>
            <person name="Larimer F."/>
            <person name="Land M."/>
            <person name="Hauser L."/>
            <person name="Kyrpides N."/>
            <person name="Kim E.A."/>
            <person name="Richardson P."/>
        </authorList>
    </citation>
    <scope>NUCLEOTIDE SEQUENCE [LARGE SCALE GENOMIC DNA]</scope>
    <source>
        <strain evidence="2">ATCC 700394 / DSM 18823 / ISDg</strain>
    </source>
</reference>
<keyword evidence="2" id="KW-1185">Reference proteome</keyword>
<dbReference type="OrthoDB" id="1842465at2"/>
<dbReference type="KEGG" id="cpy:Cphy_3765"/>
<accession>A9KKC1</accession>
<dbReference type="RefSeq" id="WP_012201760.1">
    <property type="nucleotide sequence ID" value="NC_010001.1"/>
</dbReference>
<dbReference type="AlphaFoldDB" id="A9KKC1"/>
<sequence>MQPGLEEMIQNLMEVDDVTWGLYAFSRDQLKRCITEEEKIQMIQKAIACGKDYAHLILREVGSNDPHVIAKKFDLQVIQKSEEITGSHILFALYTPPNQIQIMNEPIHRAIQLINKEKSILIELFRQDSIISTILGHEIFHFLEQKYEKEIYTQTEKVVLWKLFGYRYYSTIRALSEIGAMAFTRELNGLCYSPFLLDVLLFYSYSSVNARKIYDDIIGISSGRCRLIVEDNS</sequence>
<evidence type="ECO:0000313" key="1">
    <source>
        <dbReference type="EMBL" id="ABX44112.1"/>
    </source>
</evidence>
<proteinExistence type="predicted"/>
<organism evidence="1 2">
    <name type="scientific">Lachnoclostridium phytofermentans (strain ATCC 700394 / DSM 18823 / ISDg)</name>
    <name type="common">Clostridium phytofermentans</name>
    <dbReference type="NCBI Taxonomy" id="357809"/>
    <lineage>
        <taxon>Bacteria</taxon>
        <taxon>Bacillati</taxon>
        <taxon>Bacillota</taxon>
        <taxon>Clostridia</taxon>
        <taxon>Lachnospirales</taxon>
        <taxon>Lachnospiraceae</taxon>
    </lineage>
</organism>
<dbReference type="Proteomes" id="UP000000370">
    <property type="component" value="Chromosome"/>
</dbReference>
<gene>
    <name evidence="1" type="ordered locus">Cphy_3765</name>
</gene>